<evidence type="ECO:0000313" key="2">
    <source>
        <dbReference type="EMBL" id="JAP23727.1"/>
    </source>
</evidence>
<keyword evidence="1" id="KW-0472">Membrane</keyword>
<reference evidence="2" key="1">
    <citation type="submission" date="2015-12" db="EMBL/GenBank/DDBJ databases">
        <title>Gene expression during late stages of embryo sac development: a critical building block for successful pollen-pistil interactions.</title>
        <authorList>
            <person name="Liu Y."/>
            <person name="Joly V."/>
            <person name="Sabar M."/>
            <person name="Matton D.P."/>
        </authorList>
    </citation>
    <scope>NUCLEOTIDE SEQUENCE</scope>
</reference>
<dbReference type="EMBL" id="GEDG01015161">
    <property type="protein sequence ID" value="JAP23727.1"/>
    <property type="molecule type" value="Transcribed_RNA"/>
</dbReference>
<accession>A0A0V0HTT2</accession>
<keyword evidence="1" id="KW-0812">Transmembrane</keyword>
<protein>
    <submittedName>
        <fullName evidence="2">Putative ovule protein</fullName>
    </submittedName>
</protein>
<evidence type="ECO:0000256" key="1">
    <source>
        <dbReference type="SAM" id="Phobius"/>
    </source>
</evidence>
<proteinExistence type="predicted"/>
<keyword evidence="1" id="KW-1133">Transmembrane helix</keyword>
<dbReference type="AlphaFoldDB" id="A0A0V0HTT2"/>
<sequence>MTDKQGTGVLTCIPKFPAEEFLFTACRRNSRKQEGSFPLVRNALNLAKIVGSMSSLKTIFAMMNPTHLMSNAIIILLLSILSYDVLSAGSASLKSEAFPNIPTLICLSTALMCKFSSLNSVCARPWLCT</sequence>
<name>A0A0V0HTT2_SOLCH</name>
<organism evidence="2">
    <name type="scientific">Solanum chacoense</name>
    <name type="common">Chaco potato</name>
    <dbReference type="NCBI Taxonomy" id="4108"/>
    <lineage>
        <taxon>Eukaryota</taxon>
        <taxon>Viridiplantae</taxon>
        <taxon>Streptophyta</taxon>
        <taxon>Embryophyta</taxon>
        <taxon>Tracheophyta</taxon>
        <taxon>Spermatophyta</taxon>
        <taxon>Magnoliopsida</taxon>
        <taxon>eudicotyledons</taxon>
        <taxon>Gunneridae</taxon>
        <taxon>Pentapetalae</taxon>
        <taxon>asterids</taxon>
        <taxon>lamiids</taxon>
        <taxon>Solanales</taxon>
        <taxon>Solanaceae</taxon>
        <taxon>Solanoideae</taxon>
        <taxon>Solaneae</taxon>
        <taxon>Solanum</taxon>
    </lineage>
</organism>
<feature type="transmembrane region" description="Helical" evidence="1">
    <location>
        <begin position="68"/>
        <end position="86"/>
    </location>
</feature>